<keyword evidence="2" id="KW-1185">Reference proteome</keyword>
<reference evidence="3" key="1">
    <citation type="submission" date="2025-08" db="UniProtKB">
        <authorList>
            <consortium name="RefSeq"/>
        </authorList>
    </citation>
    <scope>IDENTIFICATION</scope>
    <source>
        <tissue evidence="3">Liver</tissue>
    </source>
</reference>
<dbReference type="OrthoDB" id="6019623at2759"/>
<dbReference type="KEGG" id="pbi:107326412"/>
<protein>
    <submittedName>
        <fullName evidence="3">Uncharacterized protein LOC107326412</fullName>
    </submittedName>
</protein>
<feature type="compositionally biased region" description="Basic residues" evidence="1">
    <location>
        <begin position="177"/>
        <end position="187"/>
    </location>
</feature>
<evidence type="ECO:0000313" key="3">
    <source>
        <dbReference type="RefSeq" id="XP_025029515.1"/>
    </source>
</evidence>
<gene>
    <name evidence="3" type="primary">LOC107326412</name>
</gene>
<evidence type="ECO:0000256" key="1">
    <source>
        <dbReference type="SAM" id="MobiDB-lite"/>
    </source>
</evidence>
<feature type="region of interest" description="Disordered" evidence="1">
    <location>
        <begin position="166"/>
        <end position="190"/>
    </location>
</feature>
<dbReference type="Proteomes" id="UP000695026">
    <property type="component" value="Unplaced"/>
</dbReference>
<accession>A0A9F5IQ24</accession>
<dbReference type="AlphaFoldDB" id="A0A9F5IQ24"/>
<feature type="non-terminal residue" evidence="3">
    <location>
        <position position="244"/>
    </location>
</feature>
<organism evidence="2 3">
    <name type="scientific">Python bivittatus</name>
    <name type="common">Burmese python</name>
    <name type="synonym">Python molurus bivittatus</name>
    <dbReference type="NCBI Taxonomy" id="176946"/>
    <lineage>
        <taxon>Eukaryota</taxon>
        <taxon>Metazoa</taxon>
        <taxon>Chordata</taxon>
        <taxon>Craniata</taxon>
        <taxon>Vertebrata</taxon>
        <taxon>Euteleostomi</taxon>
        <taxon>Lepidosauria</taxon>
        <taxon>Squamata</taxon>
        <taxon>Bifurcata</taxon>
        <taxon>Unidentata</taxon>
        <taxon>Episquamata</taxon>
        <taxon>Toxicofera</taxon>
        <taxon>Serpentes</taxon>
        <taxon>Henophidia</taxon>
        <taxon>Pythonidae</taxon>
        <taxon>Python</taxon>
    </lineage>
</organism>
<dbReference type="GeneID" id="107326412"/>
<proteinExistence type="predicted"/>
<feature type="compositionally biased region" description="Basic and acidic residues" evidence="1">
    <location>
        <begin position="125"/>
        <end position="143"/>
    </location>
</feature>
<feature type="region of interest" description="Disordered" evidence="1">
    <location>
        <begin position="88"/>
        <end position="150"/>
    </location>
</feature>
<name>A0A9F5IQ24_PYTBI</name>
<sequence length="244" mass="26957">MRGRGVTTTARTGRVLRLTVVSARRFFSRPLPSRVHDNRRRSRRGRSDPAHSAQPEAQHQWATPPPFPPTCPFGAWLPVLCFGAMRRTGRPRRGGGKESPPLNPASGGGNSRGRRAPPSPPRLPPQEEKQQGRSGDREPERSASQDAVSEPSAAVFLLRGLQQSLGRNLPGGASPHAMKRGGPGRKGAKSDYQRQEKRDHLAHEFGEWQDWLRDVLRETGVFITRTDSKIWLTLIMAAVAGILH</sequence>
<feature type="region of interest" description="Disordered" evidence="1">
    <location>
        <begin position="31"/>
        <end position="66"/>
    </location>
</feature>
<dbReference type="RefSeq" id="XP_025029515.1">
    <property type="nucleotide sequence ID" value="XM_025173747.1"/>
</dbReference>
<evidence type="ECO:0000313" key="2">
    <source>
        <dbReference type="Proteomes" id="UP000695026"/>
    </source>
</evidence>